<dbReference type="Proteomes" id="UP001055101">
    <property type="component" value="Unassembled WGS sequence"/>
</dbReference>
<feature type="transmembrane region" description="Helical" evidence="1">
    <location>
        <begin position="12"/>
        <end position="35"/>
    </location>
</feature>
<organism evidence="2 3">
    <name type="scientific">Methylobacterium thuringiense</name>
    <dbReference type="NCBI Taxonomy" id="1003091"/>
    <lineage>
        <taxon>Bacteria</taxon>
        <taxon>Pseudomonadati</taxon>
        <taxon>Pseudomonadota</taxon>
        <taxon>Alphaproteobacteria</taxon>
        <taxon>Hyphomicrobiales</taxon>
        <taxon>Methylobacteriaceae</taxon>
        <taxon>Methylobacterium</taxon>
    </lineage>
</organism>
<proteinExistence type="predicted"/>
<reference evidence="2" key="2">
    <citation type="submission" date="2021-08" db="EMBL/GenBank/DDBJ databases">
        <authorList>
            <person name="Tani A."/>
            <person name="Ola A."/>
            <person name="Ogura Y."/>
            <person name="Katsura K."/>
            <person name="Hayashi T."/>
        </authorList>
    </citation>
    <scope>NUCLEOTIDE SEQUENCE</scope>
    <source>
        <strain evidence="2">DSM 23674</strain>
    </source>
</reference>
<dbReference type="InterPro" id="IPR025333">
    <property type="entry name" value="DUF4239"/>
</dbReference>
<keyword evidence="3" id="KW-1185">Reference proteome</keyword>
<accession>A0ABQ4TG08</accession>
<evidence type="ECO:0008006" key="4">
    <source>
        <dbReference type="Google" id="ProtNLM"/>
    </source>
</evidence>
<name>A0ABQ4TG08_9HYPH</name>
<reference evidence="2" key="1">
    <citation type="journal article" date="2021" name="Front. Microbiol.">
        <title>Comprehensive Comparative Genomics and Phenotyping of Methylobacterium Species.</title>
        <authorList>
            <person name="Alessa O."/>
            <person name="Ogura Y."/>
            <person name="Fujitani Y."/>
            <person name="Takami H."/>
            <person name="Hayashi T."/>
            <person name="Sahin N."/>
            <person name="Tani A."/>
        </authorList>
    </citation>
    <scope>NUCLEOTIDE SEQUENCE</scope>
    <source>
        <strain evidence="2">DSM 23674</strain>
    </source>
</reference>
<keyword evidence="1" id="KW-1133">Transmembrane helix</keyword>
<sequence>MILSLWLDQPVWLMFTLLAVPILGLCAVLWLLTVWRRSRPLMQSCGTGIVAPYFSAISVMLALLTGFVANDAWERQRQASRVVQSERANARAVYDLSIATASDMSGIRASLAEYLDAVIGEEWAAMAERGGSSQRVGLALARLLQAVADPRVGPEAGPAAQSTLLDAVMNLRSARGDRLSLAEAKDDETKWLTLLVLAGLTLVALALIHLEKPRAQATVLLLFAAAMISTLGLVALHERPFDGPLALGPDALRAARASMEVKTP</sequence>
<feature type="transmembrane region" description="Helical" evidence="1">
    <location>
        <begin position="47"/>
        <end position="69"/>
    </location>
</feature>
<gene>
    <name evidence="2" type="ORF">EKPJFOCH_0324</name>
</gene>
<evidence type="ECO:0000256" key="1">
    <source>
        <dbReference type="SAM" id="Phobius"/>
    </source>
</evidence>
<keyword evidence="1" id="KW-0472">Membrane</keyword>
<dbReference type="EMBL" id="BPRA01000001">
    <property type="protein sequence ID" value="GJE53856.1"/>
    <property type="molecule type" value="Genomic_DNA"/>
</dbReference>
<evidence type="ECO:0000313" key="3">
    <source>
        <dbReference type="Proteomes" id="UP001055101"/>
    </source>
</evidence>
<dbReference type="RefSeq" id="WP_147814310.1">
    <property type="nucleotide sequence ID" value="NZ_BPRA01000001.1"/>
</dbReference>
<comment type="caution">
    <text evidence="2">The sequence shown here is derived from an EMBL/GenBank/DDBJ whole genome shotgun (WGS) entry which is preliminary data.</text>
</comment>
<feature type="transmembrane region" description="Helical" evidence="1">
    <location>
        <begin position="191"/>
        <end position="210"/>
    </location>
</feature>
<dbReference type="Pfam" id="PF14023">
    <property type="entry name" value="Bestrophin-like"/>
    <property type="match status" value="1"/>
</dbReference>
<evidence type="ECO:0000313" key="2">
    <source>
        <dbReference type="EMBL" id="GJE53856.1"/>
    </source>
</evidence>
<feature type="transmembrane region" description="Helical" evidence="1">
    <location>
        <begin position="217"/>
        <end position="236"/>
    </location>
</feature>
<protein>
    <recommendedName>
        <fullName evidence="4">DUF4239 domain-containing protein</fullName>
    </recommendedName>
</protein>
<keyword evidence="1" id="KW-0812">Transmembrane</keyword>